<dbReference type="Proteomes" id="UP001159428">
    <property type="component" value="Unassembled WGS sequence"/>
</dbReference>
<proteinExistence type="predicted"/>
<accession>A0AAU9XYF0</accession>
<evidence type="ECO:0000256" key="1">
    <source>
        <dbReference type="SAM" id="MobiDB-lite"/>
    </source>
</evidence>
<dbReference type="AlphaFoldDB" id="A0AAU9XYF0"/>
<reference evidence="2 3" key="1">
    <citation type="submission" date="2022-05" db="EMBL/GenBank/DDBJ databases">
        <authorList>
            <consortium name="Genoscope - CEA"/>
            <person name="William W."/>
        </authorList>
    </citation>
    <scope>NUCLEOTIDE SEQUENCE [LARGE SCALE GENOMIC DNA]</scope>
</reference>
<dbReference type="EMBL" id="CALNXJ010000088">
    <property type="protein sequence ID" value="CAH3162874.1"/>
    <property type="molecule type" value="Genomic_DNA"/>
</dbReference>
<evidence type="ECO:0000313" key="3">
    <source>
        <dbReference type="Proteomes" id="UP001159428"/>
    </source>
</evidence>
<feature type="region of interest" description="Disordered" evidence="1">
    <location>
        <begin position="103"/>
        <end position="193"/>
    </location>
</feature>
<gene>
    <name evidence="2" type="ORF">PMEA_00034446</name>
</gene>
<organism evidence="2 3">
    <name type="scientific">Pocillopora meandrina</name>
    <dbReference type="NCBI Taxonomy" id="46732"/>
    <lineage>
        <taxon>Eukaryota</taxon>
        <taxon>Metazoa</taxon>
        <taxon>Cnidaria</taxon>
        <taxon>Anthozoa</taxon>
        <taxon>Hexacorallia</taxon>
        <taxon>Scleractinia</taxon>
        <taxon>Astrocoeniina</taxon>
        <taxon>Pocilloporidae</taxon>
        <taxon>Pocillopora</taxon>
    </lineage>
</organism>
<feature type="compositionally biased region" description="Polar residues" evidence="1">
    <location>
        <begin position="162"/>
        <end position="193"/>
    </location>
</feature>
<name>A0AAU9XYF0_9CNID</name>
<keyword evidence="3" id="KW-1185">Reference proteome</keyword>
<evidence type="ECO:0000313" key="2">
    <source>
        <dbReference type="EMBL" id="CAH3162874.1"/>
    </source>
</evidence>
<comment type="caution">
    <text evidence="2">The sequence shown here is derived from an EMBL/GenBank/DDBJ whole genome shotgun (WGS) entry which is preliminary data.</text>
</comment>
<sequence>MNKVFKTAKIRKTRSKFKVSIRKYIPKSSWLYSFATDFKFCYVRYLNRCEGFFTKFVKLNKLTAKKSKLGTHAPSFNHNKIASSTHSRRFCVSRMKLSTSGDVELNPGPLQGVNTQTTLKKKKASESRKQTSKINEVSAKRNRNPYLREYMKKRRTDEGRMQKSNNRNSSVLSGIDDQTYTTKKNQKNNVTVR</sequence>
<protein>
    <submittedName>
        <fullName evidence="2">Uncharacterized protein</fullName>
    </submittedName>
</protein>